<keyword evidence="2" id="KW-1185">Reference proteome</keyword>
<dbReference type="EMBL" id="AGIZ01000006">
    <property type="protein sequence ID" value="EHC13996.1"/>
    <property type="molecule type" value="Genomic_DNA"/>
</dbReference>
<dbReference type="Proteomes" id="UP000004344">
    <property type="component" value="Unassembled WGS sequence"/>
</dbReference>
<evidence type="ECO:0000313" key="1">
    <source>
        <dbReference type="EMBL" id="EHC13996.1"/>
    </source>
</evidence>
<sequence length="43" mass="4942">MVLLLDKQIQMLIWEFGYLKEMEKLSIEPESKVATDIGFIAVA</sequence>
<evidence type="ECO:0000313" key="2">
    <source>
        <dbReference type="Proteomes" id="UP000004344"/>
    </source>
</evidence>
<protein>
    <submittedName>
        <fullName evidence="1">Uncharacterized protein</fullName>
    </submittedName>
</protein>
<name>G6FTR3_9CYAN</name>
<gene>
    <name evidence="1" type="ORF">FJSC11DRAFT_2260</name>
</gene>
<comment type="caution">
    <text evidence="1">The sequence shown here is derived from an EMBL/GenBank/DDBJ whole genome shotgun (WGS) entry which is preliminary data.</text>
</comment>
<proteinExistence type="predicted"/>
<dbReference type="AlphaFoldDB" id="G6FTR3"/>
<reference evidence="1 2" key="1">
    <citation type="submission" date="2011-09" db="EMBL/GenBank/DDBJ databases">
        <title>The draft genome of Fischerella sp. JSC-11.</title>
        <authorList>
            <consortium name="US DOE Joint Genome Institute (JGI-PGF)"/>
            <person name="Lucas S."/>
            <person name="Han J."/>
            <person name="Lapidus A."/>
            <person name="Cheng J.-F."/>
            <person name="Goodwin L."/>
            <person name="Pitluck S."/>
            <person name="Peters L."/>
            <person name="Land M.L."/>
            <person name="Hauser L."/>
            <person name="Sarkisova S."/>
            <person name="Bryant D.A."/>
            <person name="Brown I."/>
            <person name="Woyke T.J."/>
        </authorList>
    </citation>
    <scope>NUCLEOTIDE SEQUENCE [LARGE SCALE GENOMIC DNA]</scope>
    <source>
        <strain evidence="1 2">JSC-11</strain>
    </source>
</reference>
<organism evidence="1 2">
    <name type="scientific">Fischerella thermalis JSC-11</name>
    <dbReference type="NCBI Taxonomy" id="741277"/>
    <lineage>
        <taxon>Bacteria</taxon>
        <taxon>Bacillati</taxon>
        <taxon>Cyanobacteriota</taxon>
        <taxon>Cyanophyceae</taxon>
        <taxon>Nostocales</taxon>
        <taxon>Hapalosiphonaceae</taxon>
        <taxon>Fischerella</taxon>
    </lineage>
</organism>
<accession>G6FTR3</accession>